<gene>
    <name evidence="1" type="ORF">BD410DRAFT_255057</name>
</gene>
<dbReference type="OrthoDB" id="2269034at2759"/>
<dbReference type="Gene3D" id="3.80.10.10">
    <property type="entry name" value="Ribonuclease Inhibitor"/>
    <property type="match status" value="1"/>
</dbReference>
<name>A0A4Y7QMW1_9AGAM</name>
<accession>A0A4Y7QMW1</accession>
<reference evidence="1 2" key="1">
    <citation type="submission" date="2018-06" db="EMBL/GenBank/DDBJ databases">
        <title>A transcriptomic atlas of mushroom development highlights an independent origin of complex multicellularity.</title>
        <authorList>
            <consortium name="DOE Joint Genome Institute"/>
            <person name="Krizsan K."/>
            <person name="Almasi E."/>
            <person name="Merenyi Z."/>
            <person name="Sahu N."/>
            <person name="Viragh M."/>
            <person name="Koszo T."/>
            <person name="Mondo S."/>
            <person name="Kiss B."/>
            <person name="Balint B."/>
            <person name="Kues U."/>
            <person name="Barry K."/>
            <person name="Hegedus J.C."/>
            <person name="Henrissat B."/>
            <person name="Johnson J."/>
            <person name="Lipzen A."/>
            <person name="Ohm R."/>
            <person name="Nagy I."/>
            <person name="Pangilinan J."/>
            <person name="Yan J."/>
            <person name="Xiong Y."/>
            <person name="Grigoriev I.V."/>
            <person name="Hibbett D.S."/>
            <person name="Nagy L.G."/>
        </authorList>
    </citation>
    <scope>NUCLEOTIDE SEQUENCE [LARGE SCALE GENOMIC DNA]</scope>
    <source>
        <strain evidence="1 2">SZMC22713</strain>
    </source>
</reference>
<proteinExistence type="predicted"/>
<dbReference type="EMBL" id="ML170157">
    <property type="protein sequence ID" value="TDL28973.1"/>
    <property type="molecule type" value="Genomic_DNA"/>
</dbReference>
<dbReference type="AlphaFoldDB" id="A0A4Y7QMW1"/>
<evidence type="ECO:0000313" key="2">
    <source>
        <dbReference type="Proteomes" id="UP000294933"/>
    </source>
</evidence>
<dbReference type="Proteomes" id="UP000294933">
    <property type="component" value="Unassembled WGS sequence"/>
</dbReference>
<evidence type="ECO:0000313" key="1">
    <source>
        <dbReference type="EMBL" id="TDL28973.1"/>
    </source>
</evidence>
<keyword evidence="2" id="KW-1185">Reference proteome</keyword>
<sequence>MKIVNKSGVAPMRLLFRNVDRMEVPVTPTAQRLPADILIEIFTQCLPKSHMLRPSDRDGPLVLTWVCQSWRSTALYCPALWNALSVMQKKAFTPPQAKILDTWINRSGSSLLSIQIHHCDGPCRDGKAARHILSHHFRLRALHLYSNYEKTLCKCFVQVLDHLASSKQLRQMVDFRLTRTYPHQNPLAEVSVDLSYAHHLSTVHLGGYVMVDLRLSSDRFYAMRELRIASCEPMTCLLIFDRCPSLEILEIKCIHEQSLNPPFSNRRARKLHTLLLDAHPNFIRHILQHVNMPSLLNLSLSSERGFIDGQLFTQQGYHLESIHISGALLIPHTLVVILRQMPSLKSLRTSLLPYRRNPNFRSIPYETAILMHRSMPLAQLHIQKGRYPNYRRHRTSVHCSES</sequence>
<dbReference type="VEuPathDB" id="FungiDB:BD410DRAFT_255057"/>
<dbReference type="SUPFAM" id="SSF52047">
    <property type="entry name" value="RNI-like"/>
    <property type="match status" value="1"/>
</dbReference>
<dbReference type="STRING" id="50990.A0A4Y7QMW1"/>
<organism evidence="1 2">
    <name type="scientific">Rickenella mellea</name>
    <dbReference type="NCBI Taxonomy" id="50990"/>
    <lineage>
        <taxon>Eukaryota</taxon>
        <taxon>Fungi</taxon>
        <taxon>Dikarya</taxon>
        <taxon>Basidiomycota</taxon>
        <taxon>Agaricomycotina</taxon>
        <taxon>Agaricomycetes</taxon>
        <taxon>Hymenochaetales</taxon>
        <taxon>Rickenellaceae</taxon>
        <taxon>Rickenella</taxon>
    </lineage>
</organism>
<protein>
    <submittedName>
        <fullName evidence="1">Uncharacterized protein</fullName>
    </submittedName>
</protein>
<dbReference type="InterPro" id="IPR032675">
    <property type="entry name" value="LRR_dom_sf"/>
</dbReference>